<accession>A0ABT7J4K7</accession>
<evidence type="ECO:0000313" key="2">
    <source>
        <dbReference type="Proteomes" id="UP001241926"/>
    </source>
</evidence>
<name>A0ABT7J4K7_9ACTN</name>
<evidence type="ECO:0000313" key="1">
    <source>
        <dbReference type="EMBL" id="MDL2079806.1"/>
    </source>
</evidence>
<dbReference type="EMBL" id="JASJUS010000027">
    <property type="protein sequence ID" value="MDL2079806.1"/>
    <property type="molecule type" value="Genomic_DNA"/>
</dbReference>
<protein>
    <recommendedName>
        <fullName evidence="3">DNA polymerase III subunit beta</fullName>
    </recommendedName>
</protein>
<dbReference type="InterPro" id="IPR043519">
    <property type="entry name" value="NT_sf"/>
</dbReference>
<sequence>MILTEDQLQNLLDKSLAELPRGTEWAVTLEGSIAEGFGNPSSDIDFLLVARSEDDLPTMPSLLFVDGRRVEIRTRSVRQLADQFRAVEDGAKRPGRLSEDLLNRCQRFLHSHPLRGHALVEEVKALLPVERFREITADWWAHRARQSLRHALALLCLGETDEAVDWTRSGLVQTVKSWAARVGETYLEPKWLSLQLDRAARADVRDRYWLLEATAPAPGDTGAAHEYLTAALAFAAQLGLTGVPQQPERITVERVNGVTTWQTGDRVHVVRARREVFALGDDAGTVWRSLVLGRPLPQALAASAATGVTEPGALLATFLRYGLIRLAWKGGGTITPSLPLAAPPGPVTPPPSTARPLLSVRGAAVGGPRAVDLMPLPADRFAAAAMGLVWANVVVENAVEDLTGALQRGQWRVAELTTRRAVHAALRGLFSAYGVNPLPADSDLVRRLDLLPAATGRPIGEGAGTLLRRTVDAPERGDALLADLRSFIGLVRGAVGADSFPLSFESADTWRATLELGYDWLRIGAHLDAELPIEEARDLLASNGAQPHRTPAP</sequence>
<dbReference type="Proteomes" id="UP001241926">
    <property type="component" value="Unassembled WGS sequence"/>
</dbReference>
<dbReference type="RefSeq" id="WP_093721346.1">
    <property type="nucleotide sequence ID" value="NZ_JASJUS010000027.1"/>
</dbReference>
<keyword evidence="2" id="KW-1185">Reference proteome</keyword>
<dbReference type="Gene3D" id="3.30.460.10">
    <property type="entry name" value="Beta Polymerase, domain 2"/>
    <property type="match status" value="1"/>
</dbReference>
<comment type="caution">
    <text evidence="1">The sequence shown here is derived from an EMBL/GenBank/DDBJ whole genome shotgun (WGS) entry which is preliminary data.</text>
</comment>
<organism evidence="1 2">
    <name type="scientific">Streptomyces fuscus</name>
    <dbReference type="NCBI Taxonomy" id="3048495"/>
    <lineage>
        <taxon>Bacteria</taxon>
        <taxon>Bacillati</taxon>
        <taxon>Actinomycetota</taxon>
        <taxon>Actinomycetes</taxon>
        <taxon>Kitasatosporales</taxon>
        <taxon>Streptomycetaceae</taxon>
        <taxon>Streptomyces</taxon>
    </lineage>
</organism>
<proteinExistence type="predicted"/>
<dbReference type="SUPFAM" id="SSF81301">
    <property type="entry name" value="Nucleotidyltransferase"/>
    <property type="match status" value="1"/>
</dbReference>
<evidence type="ECO:0008006" key="3">
    <source>
        <dbReference type="Google" id="ProtNLM"/>
    </source>
</evidence>
<gene>
    <name evidence="1" type="ORF">QNN03_25510</name>
</gene>
<reference evidence="1 2" key="1">
    <citation type="submission" date="2023-05" db="EMBL/GenBank/DDBJ databases">
        <title>Streptomyces fuscus sp. nov., a brown-black pigment producing actinomyces isolated from dry sand of Sea duck farm.</title>
        <authorList>
            <person name="Xie J."/>
            <person name="Shen N."/>
        </authorList>
    </citation>
    <scope>NUCLEOTIDE SEQUENCE [LARGE SCALE GENOMIC DNA]</scope>
    <source>
        <strain evidence="1 2">GXMU-J15</strain>
    </source>
</reference>